<evidence type="ECO:0000256" key="2">
    <source>
        <dbReference type="ARBA" id="ARBA00023239"/>
    </source>
</evidence>
<accession>A0A1Y6C942</accession>
<dbReference type="AlphaFoldDB" id="A0A1Y6C942"/>
<dbReference type="EMBL" id="FXAG01000025">
    <property type="protein sequence ID" value="SMF48537.1"/>
    <property type="molecule type" value="Genomic_DNA"/>
</dbReference>
<dbReference type="Gene3D" id="3.90.226.10">
    <property type="entry name" value="2-enoyl-CoA Hydratase, Chain A, domain 1"/>
    <property type="match status" value="1"/>
</dbReference>
<dbReference type="FunFam" id="3.90.226.10:FF:000009">
    <property type="entry name" value="Carnitinyl-CoA dehydratase"/>
    <property type="match status" value="1"/>
</dbReference>
<evidence type="ECO:0000313" key="4">
    <source>
        <dbReference type="Proteomes" id="UP000192920"/>
    </source>
</evidence>
<gene>
    <name evidence="3" type="ORF">SAMN02745746_03578</name>
</gene>
<dbReference type="PANTHER" id="PTHR11941">
    <property type="entry name" value="ENOYL-COA HYDRATASE-RELATED"/>
    <property type="match status" value="1"/>
</dbReference>
<reference evidence="4" key="1">
    <citation type="submission" date="2017-04" db="EMBL/GenBank/DDBJ databases">
        <authorList>
            <person name="Varghese N."/>
            <person name="Submissions S."/>
        </authorList>
    </citation>
    <scope>NUCLEOTIDE SEQUENCE [LARGE SCALE GENOMIC DNA]</scope>
    <source>
        <strain evidence="4">DSM 22618</strain>
    </source>
</reference>
<dbReference type="SUPFAM" id="SSF52096">
    <property type="entry name" value="ClpP/crotonase"/>
    <property type="match status" value="1"/>
</dbReference>
<name>A0A1Y6C942_9NEIS</name>
<dbReference type="FunFam" id="1.10.12.10:FF:000001">
    <property type="entry name" value="Probable enoyl-CoA hydratase, mitochondrial"/>
    <property type="match status" value="1"/>
</dbReference>
<dbReference type="InterPro" id="IPR029045">
    <property type="entry name" value="ClpP/crotonase-like_dom_sf"/>
</dbReference>
<organism evidence="3 4">
    <name type="scientific">Pseudogulbenkiania subflava DSM 22618</name>
    <dbReference type="NCBI Taxonomy" id="1123014"/>
    <lineage>
        <taxon>Bacteria</taxon>
        <taxon>Pseudomonadati</taxon>
        <taxon>Pseudomonadota</taxon>
        <taxon>Betaproteobacteria</taxon>
        <taxon>Neisseriales</taxon>
        <taxon>Chromobacteriaceae</taxon>
        <taxon>Pseudogulbenkiania</taxon>
    </lineage>
</organism>
<dbReference type="CDD" id="cd06558">
    <property type="entry name" value="crotonase-like"/>
    <property type="match status" value="1"/>
</dbReference>
<dbReference type="GO" id="GO:0006635">
    <property type="term" value="P:fatty acid beta-oxidation"/>
    <property type="evidence" value="ECO:0007669"/>
    <property type="project" value="TreeGrafter"/>
</dbReference>
<dbReference type="PANTHER" id="PTHR11941:SF54">
    <property type="entry name" value="ENOYL-COA HYDRATASE, MITOCHONDRIAL"/>
    <property type="match status" value="1"/>
</dbReference>
<keyword evidence="4" id="KW-1185">Reference proteome</keyword>
<comment type="similarity">
    <text evidence="1">Belongs to the enoyl-CoA hydratase/isomerase family.</text>
</comment>
<dbReference type="Proteomes" id="UP000192920">
    <property type="component" value="Unassembled WGS sequence"/>
</dbReference>
<proteinExistence type="inferred from homology"/>
<dbReference type="InterPro" id="IPR001753">
    <property type="entry name" value="Enoyl-CoA_hydra/iso"/>
</dbReference>
<dbReference type="Pfam" id="PF00378">
    <property type="entry name" value="ECH_1"/>
    <property type="match status" value="1"/>
</dbReference>
<keyword evidence="2" id="KW-0456">Lyase</keyword>
<evidence type="ECO:0000256" key="1">
    <source>
        <dbReference type="ARBA" id="ARBA00005254"/>
    </source>
</evidence>
<dbReference type="InterPro" id="IPR014748">
    <property type="entry name" value="Enoyl-CoA_hydra_C"/>
</dbReference>
<dbReference type="Gene3D" id="1.10.12.10">
    <property type="entry name" value="Lyase 2-enoyl-coa Hydratase, Chain A, domain 2"/>
    <property type="match status" value="1"/>
</dbReference>
<dbReference type="GO" id="GO:0016836">
    <property type="term" value="F:hydro-lyase activity"/>
    <property type="evidence" value="ECO:0007669"/>
    <property type="project" value="UniProtKB-ARBA"/>
</dbReference>
<protein>
    <submittedName>
        <fullName evidence="3">Enoyl-CoA hydratase</fullName>
    </submittedName>
</protein>
<dbReference type="STRING" id="1123014.SAMN02745746_03578"/>
<dbReference type="RefSeq" id="WP_085277590.1">
    <property type="nucleotide sequence ID" value="NZ_FXAG01000025.1"/>
</dbReference>
<sequence length="262" mass="28202">MSSEPNVLLEIVEPSIYRLTINRPKALNALNRATIAELGAALATVAADRYARVLLVTGAGDKAFVAGADIRAMQDMSPIEGQRFARDTMAVFRQLETLAIPVIAVVNGYALGGGCELAMSCDWILAGENAVFGQPEVNLGLTPGFGGTQRLTRLVGRARALELITTGRQVKADEALRWGLVNHVFPAGQLMDEALTMARQIASKAPIAVRLSKEAVQRGQDLDLDNACQFEAQVFGLAFSTEDKREGVAAFLDKRTPTFSNR</sequence>
<evidence type="ECO:0000313" key="3">
    <source>
        <dbReference type="EMBL" id="SMF48537.1"/>
    </source>
</evidence>